<protein>
    <submittedName>
        <fullName evidence="3">P-loop containing nucleoside triphosphate hydrolase protein</fullName>
    </submittedName>
</protein>
<keyword evidence="2" id="KW-0067">ATP-binding</keyword>
<keyword evidence="1" id="KW-0547">Nucleotide-binding</keyword>
<dbReference type="PANTHER" id="PTHR24223:SF269">
    <property type="entry name" value="ABC MULTIDRUG TRANSPORTER (EUROFUNG)-RELATED"/>
    <property type="match status" value="1"/>
</dbReference>
<dbReference type="InterPro" id="IPR027417">
    <property type="entry name" value="P-loop_NTPase"/>
</dbReference>
<dbReference type="GO" id="GO:0016020">
    <property type="term" value="C:membrane"/>
    <property type="evidence" value="ECO:0007669"/>
    <property type="project" value="TreeGrafter"/>
</dbReference>
<proteinExistence type="predicted"/>
<dbReference type="Gene3D" id="3.40.50.300">
    <property type="entry name" value="P-loop containing nucleotide triphosphate hydrolases"/>
    <property type="match status" value="1"/>
</dbReference>
<dbReference type="AlphaFoldDB" id="A0A2J6SEN5"/>
<dbReference type="EMBL" id="KZ613921">
    <property type="protein sequence ID" value="PMD49231.1"/>
    <property type="molecule type" value="Genomic_DNA"/>
</dbReference>
<evidence type="ECO:0000256" key="2">
    <source>
        <dbReference type="ARBA" id="ARBA00022840"/>
    </source>
</evidence>
<dbReference type="PANTHER" id="PTHR24223">
    <property type="entry name" value="ATP-BINDING CASSETTE SUB-FAMILY C"/>
    <property type="match status" value="1"/>
</dbReference>
<dbReference type="InterPro" id="IPR050173">
    <property type="entry name" value="ABC_transporter_C-like"/>
</dbReference>
<dbReference type="Proteomes" id="UP000235371">
    <property type="component" value="Unassembled WGS sequence"/>
</dbReference>
<keyword evidence="4" id="KW-1185">Reference proteome</keyword>
<dbReference type="GeneID" id="36581058"/>
<feature type="non-terminal residue" evidence="3">
    <location>
        <position position="1"/>
    </location>
</feature>
<dbReference type="GO" id="GO:0042626">
    <property type="term" value="F:ATPase-coupled transmembrane transporter activity"/>
    <property type="evidence" value="ECO:0007669"/>
    <property type="project" value="TreeGrafter"/>
</dbReference>
<dbReference type="InParanoid" id="A0A2J6SEN5"/>
<evidence type="ECO:0000313" key="3">
    <source>
        <dbReference type="EMBL" id="PMD49231.1"/>
    </source>
</evidence>
<accession>A0A2J6SEN5</accession>
<evidence type="ECO:0000313" key="4">
    <source>
        <dbReference type="Proteomes" id="UP000235371"/>
    </source>
</evidence>
<dbReference type="OrthoDB" id="6500128at2759"/>
<organism evidence="3 4">
    <name type="scientific">Hyaloscypha bicolor E</name>
    <dbReference type="NCBI Taxonomy" id="1095630"/>
    <lineage>
        <taxon>Eukaryota</taxon>
        <taxon>Fungi</taxon>
        <taxon>Dikarya</taxon>
        <taxon>Ascomycota</taxon>
        <taxon>Pezizomycotina</taxon>
        <taxon>Leotiomycetes</taxon>
        <taxon>Helotiales</taxon>
        <taxon>Hyaloscyphaceae</taxon>
        <taxon>Hyaloscypha</taxon>
        <taxon>Hyaloscypha bicolor</taxon>
    </lineage>
</organism>
<dbReference type="SUPFAM" id="SSF52540">
    <property type="entry name" value="P-loop containing nucleoside triphosphate hydrolases"/>
    <property type="match status" value="1"/>
</dbReference>
<gene>
    <name evidence="3" type="ORF">K444DRAFT_479727</name>
</gene>
<dbReference type="RefSeq" id="XP_024726135.1">
    <property type="nucleotide sequence ID" value="XM_024872978.1"/>
</dbReference>
<keyword evidence="3" id="KW-0378">Hydrolase</keyword>
<feature type="non-terminal residue" evidence="3">
    <location>
        <position position="80"/>
    </location>
</feature>
<sequence>GSPLSHGQSQLFGLARASLLNDRPRILILDEATSSVDAKTDELIQRIIREESAKYTILTVAHRLDTNRDADTILVMGKGR</sequence>
<reference evidence="3 4" key="1">
    <citation type="submission" date="2016-04" db="EMBL/GenBank/DDBJ databases">
        <title>A degradative enzymes factory behind the ericoid mycorrhizal symbiosis.</title>
        <authorList>
            <consortium name="DOE Joint Genome Institute"/>
            <person name="Martino E."/>
            <person name="Morin E."/>
            <person name="Grelet G."/>
            <person name="Kuo A."/>
            <person name="Kohler A."/>
            <person name="Daghino S."/>
            <person name="Barry K."/>
            <person name="Choi C."/>
            <person name="Cichocki N."/>
            <person name="Clum A."/>
            <person name="Copeland A."/>
            <person name="Hainaut M."/>
            <person name="Haridas S."/>
            <person name="Labutti K."/>
            <person name="Lindquist E."/>
            <person name="Lipzen A."/>
            <person name="Khouja H.-R."/>
            <person name="Murat C."/>
            <person name="Ohm R."/>
            <person name="Olson A."/>
            <person name="Spatafora J."/>
            <person name="Veneault-Fourrey C."/>
            <person name="Henrissat B."/>
            <person name="Grigoriev I."/>
            <person name="Martin F."/>
            <person name="Perotto S."/>
        </authorList>
    </citation>
    <scope>NUCLEOTIDE SEQUENCE [LARGE SCALE GENOMIC DNA]</scope>
    <source>
        <strain evidence="3 4">E</strain>
    </source>
</reference>
<dbReference type="GO" id="GO:0005524">
    <property type="term" value="F:ATP binding"/>
    <property type="evidence" value="ECO:0007669"/>
    <property type="project" value="UniProtKB-KW"/>
</dbReference>
<dbReference type="STRING" id="1095630.A0A2J6SEN5"/>
<name>A0A2J6SEN5_9HELO</name>
<dbReference type="GO" id="GO:0016787">
    <property type="term" value="F:hydrolase activity"/>
    <property type="evidence" value="ECO:0007669"/>
    <property type="project" value="UniProtKB-KW"/>
</dbReference>
<evidence type="ECO:0000256" key="1">
    <source>
        <dbReference type="ARBA" id="ARBA00022741"/>
    </source>
</evidence>